<name>A0A4V7ICG7_BIBTR</name>
<accession>A0A4V7ICG7</accession>
<dbReference type="EMBL" id="CP006954">
    <property type="protein sequence ID" value="AHG82699.1"/>
    <property type="molecule type" value="Genomic_DNA"/>
</dbReference>
<reference evidence="2 3" key="1">
    <citation type="journal article" date="2014" name="Genome Announc.">
        <title>Complete Closed Genome Sequences of Three Bibersteinia trehalosi Nasopharyngeal Isolates from Cattle with Shipping Fever.</title>
        <authorList>
            <person name="Harhay G.P."/>
            <person name="McVey D.S."/>
            <person name="Koren S."/>
            <person name="Phillippy A.M."/>
            <person name="Bono J."/>
            <person name="Harhay D.M."/>
            <person name="Clawson M.L."/>
            <person name="Heaton M.P."/>
            <person name="Chitko-McKown C.G."/>
            <person name="Korlach J."/>
            <person name="Smith T.P."/>
        </authorList>
    </citation>
    <scope>NUCLEOTIDE SEQUENCE [LARGE SCALE GENOMIC DNA]</scope>
    <source>
        <strain evidence="2 3">USDA-ARS-USMARC-188</strain>
    </source>
</reference>
<dbReference type="InterPro" id="IPR029441">
    <property type="entry name" value="Cass2"/>
</dbReference>
<dbReference type="OrthoDB" id="3173400at2"/>
<dbReference type="RefSeq" id="WP_042365740.1">
    <property type="nucleotide sequence ID" value="NZ_CP006954.1"/>
</dbReference>
<evidence type="ECO:0000259" key="1">
    <source>
        <dbReference type="Pfam" id="PF14526"/>
    </source>
</evidence>
<dbReference type="Proteomes" id="UP000019091">
    <property type="component" value="Chromosome"/>
</dbReference>
<evidence type="ECO:0000313" key="2">
    <source>
        <dbReference type="EMBL" id="AHG82699.1"/>
    </source>
</evidence>
<proteinExistence type="predicted"/>
<dbReference type="InterPro" id="IPR011256">
    <property type="entry name" value="Reg_factor_effector_dom_sf"/>
</dbReference>
<organism evidence="2 3">
    <name type="scientific">Bibersteinia trehalosi USDA-ARS-USMARC-188</name>
    <dbReference type="NCBI Taxonomy" id="1263829"/>
    <lineage>
        <taxon>Bacteria</taxon>
        <taxon>Pseudomonadati</taxon>
        <taxon>Pseudomonadota</taxon>
        <taxon>Gammaproteobacteria</taxon>
        <taxon>Pasteurellales</taxon>
        <taxon>Pasteurellaceae</taxon>
        <taxon>Bibersteinia</taxon>
    </lineage>
</organism>
<dbReference type="AlphaFoldDB" id="A0A4V7ICG7"/>
<feature type="domain" description="Integron-associated effector binding protein" evidence="1">
    <location>
        <begin position="21"/>
        <end position="120"/>
    </location>
</feature>
<sequence length="124" mass="14614">MLTLYPIKTFTLTHKATSADFVQIWQSVELPEKTTCYGVYFNYTENGYDFSVATEIPNGNPPMVIEDLTWYEKFPTKCEWIRETWQGIWQKAQQGLLKRAFTVDFEKYLPERKVEIYIAVSPHC</sequence>
<gene>
    <name evidence="2" type="ORF">F542_19900</name>
</gene>
<evidence type="ECO:0000313" key="3">
    <source>
        <dbReference type="Proteomes" id="UP000019091"/>
    </source>
</evidence>
<dbReference type="KEGG" id="btre:F542_19900"/>
<dbReference type="Gene3D" id="3.20.80.10">
    <property type="entry name" value="Regulatory factor, effector binding domain"/>
    <property type="match status" value="1"/>
</dbReference>
<protein>
    <recommendedName>
        <fullName evidence="1">Integron-associated effector binding protein domain-containing protein</fullName>
    </recommendedName>
</protein>
<dbReference type="Pfam" id="PF14526">
    <property type="entry name" value="Cass2"/>
    <property type="match status" value="1"/>
</dbReference>